<gene>
    <name evidence="15" type="ORF">EH243_08120</name>
</gene>
<keyword evidence="7" id="KW-0677">Repeat</keyword>
<feature type="binding site" description="covalent" evidence="11">
    <location>
        <position position="56"/>
    </location>
    <ligand>
        <name>heme c</name>
        <dbReference type="ChEBI" id="CHEBI:61717"/>
        <label>1</label>
    </ligand>
</feature>
<evidence type="ECO:0000256" key="7">
    <source>
        <dbReference type="ARBA" id="ARBA00022737"/>
    </source>
</evidence>
<keyword evidence="2" id="KW-0813">Transport</keyword>
<dbReference type="InterPro" id="IPR051459">
    <property type="entry name" value="Cytochrome_c-type_DH"/>
</dbReference>
<feature type="binding site" description="axial binding residue" evidence="12">
    <location>
        <position position="60"/>
    </location>
    <ligand>
        <name>heme c</name>
        <dbReference type="ChEBI" id="CHEBI:61717"/>
        <label>1</label>
    </ligand>
    <ligandPart>
        <name>Fe</name>
        <dbReference type="ChEBI" id="CHEBI:18248"/>
    </ligandPart>
</feature>
<dbReference type="GO" id="GO:0016614">
    <property type="term" value="F:oxidoreductase activity, acting on CH-OH group of donors"/>
    <property type="evidence" value="ECO:0007669"/>
    <property type="project" value="InterPro"/>
</dbReference>
<evidence type="ECO:0000256" key="4">
    <source>
        <dbReference type="ARBA" id="ARBA00022617"/>
    </source>
</evidence>
<feature type="binding site" description="covalent" evidence="11">
    <location>
        <position position="341"/>
    </location>
    <ligand>
        <name>heme c</name>
        <dbReference type="ChEBI" id="CHEBI:61717"/>
        <label>3</label>
    </ligand>
</feature>
<evidence type="ECO:0000256" key="5">
    <source>
        <dbReference type="ARBA" id="ARBA00022723"/>
    </source>
</evidence>
<dbReference type="Gene3D" id="1.10.760.10">
    <property type="entry name" value="Cytochrome c-like domain"/>
    <property type="match status" value="3"/>
</dbReference>
<feature type="domain" description="Cytochrome c" evidence="14">
    <location>
        <begin position="187"/>
        <end position="299"/>
    </location>
</feature>
<feature type="domain" description="Cytochrome c" evidence="14">
    <location>
        <begin position="42"/>
        <end position="145"/>
    </location>
</feature>
<dbReference type="Proteomes" id="UP000283087">
    <property type="component" value="Unassembled WGS sequence"/>
</dbReference>
<feature type="binding site" description="axial binding residue" evidence="12">
    <location>
        <position position="206"/>
    </location>
    <ligand>
        <name>heme c</name>
        <dbReference type="ChEBI" id="CHEBI:61717"/>
        <label>2</label>
    </ligand>
    <ligandPart>
        <name>Fe</name>
        <dbReference type="ChEBI" id="CHEBI:18248"/>
    </ligandPart>
</feature>
<keyword evidence="13" id="KW-1133">Transmembrane helix</keyword>
<feature type="binding site" description="axial binding residue" evidence="12">
    <location>
        <position position="342"/>
    </location>
    <ligand>
        <name>heme c</name>
        <dbReference type="ChEBI" id="CHEBI:61717"/>
        <label>3</label>
    </ligand>
    <ligandPart>
        <name>Fe</name>
        <dbReference type="ChEBI" id="CHEBI:18248"/>
    </ligandPart>
</feature>
<keyword evidence="8" id="KW-0249">Electron transport</keyword>
<keyword evidence="5 12" id="KW-0479">Metal-binding</keyword>
<feature type="binding site" description="covalent" evidence="11">
    <location>
        <position position="338"/>
    </location>
    <ligand>
        <name>heme c</name>
        <dbReference type="ChEBI" id="CHEBI:61717"/>
        <label>3</label>
    </ligand>
</feature>
<dbReference type="PRINTS" id="PR00605">
    <property type="entry name" value="CYTCHROMECIC"/>
</dbReference>
<feature type="binding site" description="covalent" evidence="11">
    <location>
        <position position="202"/>
    </location>
    <ligand>
        <name>heme c</name>
        <dbReference type="ChEBI" id="CHEBI:61717"/>
        <label>2</label>
    </ligand>
</feature>
<dbReference type="GO" id="GO:0005886">
    <property type="term" value="C:plasma membrane"/>
    <property type="evidence" value="ECO:0007669"/>
    <property type="project" value="UniProtKB-SubCell"/>
</dbReference>
<keyword evidence="10 13" id="KW-0472">Membrane</keyword>
<comment type="caution">
    <text evidence="15">The sequence shown here is derived from an EMBL/GenBank/DDBJ whole genome shotgun (WGS) entry which is preliminary data.</text>
</comment>
<dbReference type="EMBL" id="RQXW01000006">
    <property type="protein sequence ID" value="RTE66251.1"/>
    <property type="molecule type" value="Genomic_DNA"/>
</dbReference>
<evidence type="ECO:0000256" key="8">
    <source>
        <dbReference type="ARBA" id="ARBA00022982"/>
    </source>
</evidence>
<dbReference type="InterPro" id="IPR014353">
    <property type="entry name" value="Membr-bd_ADH_cyt_c"/>
</dbReference>
<dbReference type="GO" id="GO:0020037">
    <property type="term" value="F:heme binding"/>
    <property type="evidence" value="ECO:0007669"/>
    <property type="project" value="InterPro"/>
</dbReference>
<comment type="cofactor">
    <cofactor evidence="11">
        <name>heme c</name>
        <dbReference type="ChEBI" id="CHEBI:61717"/>
    </cofactor>
    <text evidence="11">Binds 3 heme c groups covalently per subunit.</text>
</comment>
<feature type="binding site" description="covalent" evidence="11">
    <location>
        <position position="205"/>
    </location>
    <ligand>
        <name>heme c</name>
        <dbReference type="ChEBI" id="CHEBI:61717"/>
        <label>2</label>
    </ligand>
</feature>
<evidence type="ECO:0000256" key="10">
    <source>
        <dbReference type="ARBA" id="ARBA00023136"/>
    </source>
</evidence>
<evidence type="ECO:0000313" key="15">
    <source>
        <dbReference type="EMBL" id="RTE66251.1"/>
    </source>
</evidence>
<evidence type="ECO:0000256" key="11">
    <source>
        <dbReference type="PIRSR" id="PIRSR000018-50"/>
    </source>
</evidence>
<evidence type="ECO:0000256" key="3">
    <source>
        <dbReference type="ARBA" id="ARBA00022475"/>
    </source>
</evidence>
<keyword evidence="13" id="KW-0812">Transmembrane</keyword>
<dbReference type="PANTHER" id="PTHR35008:SF8">
    <property type="entry name" value="ALCOHOL DEHYDROGENASE CYTOCHROME C SUBUNIT"/>
    <property type="match status" value="1"/>
</dbReference>
<evidence type="ECO:0000256" key="2">
    <source>
        <dbReference type="ARBA" id="ARBA00022448"/>
    </source>
</evidence>
<keyword evidence="4 11" id="KW-0349">Heme</keyword>
<evidence type="ECO:0000256" key="1">
    <source>
        <dbReference type="ARBA" id="ARBA00004236"/>
    </source>
</evidence>
<keyword evidence="3" id="KW-1003">Cell membrane</keyword>
<organism evidence="15 16">
    <name type="scientific">Amphritea opalescens</name>
    <dbReference type="NCBI Taxonomy" id="2490544"/>
    <lineage>
        <taxon>Bacteria</taxon>
        <taxon>Pseudomonadati</taxon>
        <taxon>Pseudomonadota</taxon>
        <taxon>Gammaproteobacteria</taxon>
        <taxon>Oceanospirillales</taxon>
        <taxon>Oceanospirillaceae</taxon>
        <taxon>Amphritea</taxon>
    </lineage>
</organism>
<keyword evidence="9 12" id="KW-0408">Iron</keyword>
<dbReference type="Pfam" id="PF13442">
    <property type="entry name" value="Cytochrome_CBB3"/>
    <property type="match status" value="1"/>
</dbReference>
<dbReference type="SUPFAM" id="SSF46626">
    <property type="entry name" value="Cytochrome c"/>
    <property type="match status" value="3"/>
</dbReference>
<feature type="domain" description="Cytochrome c" evidence="14">
    <location>
        <begin position="325"/>
        <end position="415"/>
    </location>
</feature>
<keyword evidence="16" id="KW-1185">Reference proteome</keyword>
<dbReference type="InterPro" id="IPR008168">
    <property type="entry name" value="Cyt_C_IC"/>
</dbReference>
<evidence type="ECO:0000256" key="12">
    <source>
        <dbReference type="PIRSR" id="PIRSR000018-51"/>
    </source>
</evidence>
<dbReference type="PANTHER" id="PTHR35008">
    <property type="entry name" value="BLL4482 PROTEIN-RELATED"/>
    <property type="match status" value="1"/>
</dbReference>
<protein>
    <submittedName>
        <fullName evidence="15">Cytochrome c</fullName>
    </submittedName>
</protein>
<feature type="binding site" description="covalent" evidence="11">
    <location>
        <position position="59"/>
    </location>
    <ligand>
        <name>heme c</name>
        <dbReference type="ChEBI" id="CHEBI:61717"/>
        <label>1</label>
    </ligand>
</feature>
<accession>A0A430KRW6</accession>
<evidence type="ECO:0000313" key="16">
    <source>
        <dbReference type="Proteomes" id="UP000283087"/>
    </source>
</evidence>
<dbReference type="GO" id="GO:0005506">
    <property type="term" value="F:iron ion binding"/>
    <property type="evidence" value="ECO:0007669"/>
    <property type="project" value="InterPro"/>
</dbReference>
<dbReference type="OrthoDB" id="6073217at2"/>
<feature type="transmembrane region" description="Helical" evidence="13">
    <location>
        <begin position="7"/>
        <end position="27"/>
    </location>
</feature>
<sequence length="436" mass="47244">MSKGLRLVGALIILGGIVILAIMFVPIQRTPVQTQVASDAVAVAGNGEYVSRLSDCLACHTVEGGKPFAGGYSIDSPLGSIYASNITPDPEYGIGNWTLSDFRAALYDGVNKEGHLLYPAMPSANYRKLSEADIASLYDYLMNKVEPVAVKVPKTELPFPFNQRWGLRLWDWIAYKDPGFEPRYNDSVLDRGAYLVEGPGHCGACHSPRTALFVQSGYTAEDSEFLTGGVIGGWYSPPLRGSNSVSAYWDEAQMVAFLRSGRNAHSGVAGEMTAVIEHSLQYFSDEDLNAVAKYLRHISADTESQHRDNLEAEKSTAAMLLEASPKMELGARLYLDNCNACHFSTGRGADGVFPELVGNSMVLANEQGGFLDVILNGAEMPSTATRPARLRMPGFRDRLSDDEVAALASFVRQAWGNNAQPITAKAVSEVRASTIE</sequence>
<name>A0A430KRW6_9GAMM</name>
<evidence type="ECO:0000256" key="6">
    <source>
        <dbReference type="ARBA" id="ARBA00022729"/>
    </source>
</evidence>
<evidence type="ECO:0000256" key="9">
    <source>
        <dbReference type="ARBA" id="ARBA00023004"/>
    </source>
</evidence>
<keyword evidence="6" id="KW-0732">Signal</keyword>
<evidence type="ECO:0000256" key="13">
    <source>
        <dbReference type="SAM" id="Phobius"/>
    </source>
</evidence>
<reference evidence="15 16" key="1">
    <citation type="submission" date="2018-11" db="EMBL/GenBank/DDBJ databases">
        <title>The draft genome sequence of Amphritea opalescens ANRC-JH13T.</title>
        <authorList>
            <person name="Fang Z."/>
            <person name="Zhang Y."/>
            <person name="Han X."/>
        </authorList>
    </citation>
    <scope>NUCLEOTIDE SEQUENCE [LARGE SCALE GENOMIC DNA]</scope>
    <source>
        <strain evidence="15 16">ANRC-JH13</strain>
    </source>
</reference>
<evidence type="ECO:0000259" key="14">
    <source>
        <dbReference type="PROSITE" id="PS51007"/>
    </source>
</evidence>
<dbReference type="InterPro" id="IPR036909">
    <property type="entry name" value="Cyt_c-like_dom_sf"/>
</dbReference>
<comment type="subcellular location">
    <subcellularLocation>
        <location evidence="1">Cell membrane</location>
    </subcellularLocation>
</comment>
<dbReference type="AlphaFoldDB" id="A0A430KRW6"/>
<dbReference type="PIRSF" id="PIRSF000018">
    <property type="entry name" value="Mb_ADH_cyt_c"/>
    <property type="match status" value="1"/>
</dbReference>
<dbReference type="InterPro" id="IPR009056">
    <property type="entry name" value="Cyt_c-like_dom"/>
</dbReference>
<dbReference type="GO" id="GO:0009055">
    <property type="term" value="F:electron transfer activity"/>
    <property type="evidence" value="ECO:0007669"/>
    <property type="project" value="InterPro"/>
</dbReference>
<dbReference type="PROSITE" id="PS51007">
    <property type="entry name" value="CYTC"/>
    <property type="match status" value="3"/>
</dbReference>
<proteinExistence type="predicted"/>